<dbReference type="InterPro" id="IPR027995">
    <property type="entry name" value="Galactosyl_T_N"/>
</dbReference>
<dbReference type="PANTHER" id="PTHR19300">
    <property type="entry name" value="BETA-1,4-GALACTOSYLTRANSFERASE"/>
    <property type="match status" value="1"/>
</dbReference>
<reference evidence="2" key="1">
    <citation type="submission" date="2023-08" db="EMBL/GenBank/DDBJ databases">
        <authorList>
            <person name="Chen Y."/>
            <person name="Shah S."/>
            <person name="Dougan E. K."/>
            <person name="Thang M."/>
            <person name="Chan C."/>
        </authorList>
    </citation>
    <scope>NUCLEOTIDE SEQUENCE</scope>
</reference>
<dbReference type="SUPFAM" id="SSF53448">
    <property type="entry name" value="Nucleotide-diphospho-sugar transferases"/>
    <property type="match status" value="1"/>
</dbReference>
<sequence>MMYNLQAPKRIALVVPFRDRGPHLEKFRDRIQSHISSWATKGIKHMWKVFVVEQFDNQLFNRGYLFNVGFHFATLEEQKTGEKFDCVVMHDIDILPTPVVDYGWCQWPNQLSGEIEQGPLAKG</sequence>
<evidence type="ECO:0000313" key="3">
    <source>
        <dbReference type="Proteomes" id="UP001178507"/>
    </source>
</evidence>
<name>A0AA36IIA5_9DINO</name>
<dbReference type="GO" id="GO:0008378">
    <property type="term" value="F:galactosyltransferase activity"/>
    <property type="evidence" value="ECO:0007669"/>
    <property type="project" value="TreeGrafter"/>
</dbReference>
<dbReference type="Pfam" id="PF13733">
    <property type="entry name" value="Glyco_transf_7N"/>
    <property type="match status" value="1"/>
</dbReference>
<dbReference type="Proteomes" id="UP001178507">
    <property type="component" value="Unassembled WGS sequence"/>
</dbReference>
<evidence type="ECO:0000313" key="2">
    <source>
        <dbReference type="EMBL" id="CAJ1387251.1"/>
    </source>
</evidence>
<dbReference type="GO" id="GO:0005975">
    <property type="term" value="P:carbohydrate metabolic process"/>
    <property type="evidence" value="ECO:0007669"/>
    <property type="project" value="InterPro"/>
</dbReference>
<dbReference type="GO" id="GO:0005794">
    <property type="term" value="C:Golgi apparatus"/>
    <property type="evidence" value="ECO:0007669"/>
    <property type="project" value="TreeGrafter"/>
</dbReference>
<dbReference type="InterPro" id="IPR003859">
    <property type="entry name" value="Galactosyl_T"/>
</dbReference>
<dbReference type="AlphaFoldDB" id="A0AA36IIA5"/>
<proteinExistence type="predicted"/>
<dbReference type="PRINTS" id="PR02050">
    <property type="entry name" value="B14GALTRFASE"/>
</dbReference>
<dbReference type="InterPro" id="IPR029044">
    <property type="entry name" value="Nucleotide-diphossugar_trans"/>
</dbReference>
<dbReference type="Gene3D" id="3.90.550.10">
    <property type="entry name" value="Spore Coat Polysaccharide Biosynthesis Protein SpsA, Chain A"/>
    <property type="match status" value="1"/>
</dbReference>
<organism evidence="2 3">
    <name type="scientific">Effrenium voratum</name>
    <dbReference type="NCBI Taxonomy" id="2562239"/>
    <lineage>
        <taxon>Eukaryota</taxon>
        <taxon>Sar</taxon>
        <taxon>Alveolata</taxon>
        <taxon>Dinophyceae</taxon>
        <taxon>Suessiales</taxon>
        <taxon>Symbiodiniaceae</taxon>
        <taxon>Effrenium</taxon>
    </lineage>
</organism>
<protein>
    <recommendedName>
        <fullName evidence="1">Galactosyltransferase N-terminal domain-containing protein</fullName>
    </recommendedName>
</protein>
<gene>
    <name evidence="2" type="ORF">EVOR1521_LOCUS13368</name>
</gene>
<accession>A0AA36IIA5</accession>
<feature type="non-terminal residue" evidence="2">
    <location>
        <position position="123"/>
    </location>
</feature>
<keyword evidence="3" id="KW-1185">Reference proteome</keyword>
<dbReference type="EMBL" id="CAUJNA010001489">
    <property type="protein sequence ID" value="CAJ1387251.1"/>
    <property type="molecule type" value="Genomic_DNA"/>
</dbReference>
<feature type="domain" description="Galactosyltransferase N-terminal" evidence="1">
    <location>
        <begin position="6"/>
        <end position="97"/>
    </location>
</feature>
<evidence type="ECO:0000259" key="1">
    <source>
        <dbReference type="Pfam" id="PF13733"/>
    </source>
</evidence>
<comment type="caution">
    <text evidence="2">The sequence shown here is derived from an EMBL/GenBank/DDBJ whole genome shotgun (WGS) entry which is preliminary data.</text>
</comment>
<dbReference type="PANTHER" id="PTHR19300:SF30">
    <property type="entry name" value="BETA-1,4-GALACTOSYLTRANSFERASE 7"/>
    <property type="match status" value="1"/>
</dbReference>